<name>A0A2W5V7V1_9BACT</name>
<gene>
    <name evidence="1" type="ORF">DI536_04180</name>
</gene>
<dbReference type="AlphaFoldDB" id="A0A2W5V7V1"/>
<reference evidence="1 2" key="1">
    <citation type="submission" date="2017-08" db="EMBL/GenBank/DDBJ databases">
        <title>Infants hospitalized years apart are colonized by the same room-sourced microbial strains.</title>
        <authorList>
            <person name="Brooks B."/>
            <person name="Olm M.R."/>
            <person name="Firek B.A."/>
            <person name="Baker R."/>
            <person name="Thomas B.C."/>
            <person name="Morowitz M.J."/>
            <person name="Banfield J.F."/>
        </authorList>
    </citation>
    <scope>NUCLEOTIDE SEQUENCE [LARGE SCALE GENOMIC DNA]</scope>
    <source>
        <strain evidence="1">S2_003_000_R2_14</strain>
    </source>
</reference>
<evidence type="ECO:0000313" key="1">
    <source>
        <dbReference type="EMBL" id="PZR17518.1"/>
    </source>
</evidence>
<dbReference type="EMBL" id="QFQP01000002">
    <property type="protein sequence ID" value="PZR17518.1"/>
    <property type="molecule type" value="Genomic_DNA"/>
</dbReference>
<proteinExistence type="predicted"/>
<comment type="caution">
    <text evidence="1">The sequence shown here is derived from an EMBL/GenBank/DDBJ whole genome shotgun (WGS) entry which is preliminary data.</text>
</comment>
<accession>A0A2W5V7V1</accession>
<protein>
    <submittedName>
        <fullName evidence="1">Uncharacterized protein</fullName>
    </submittedName>
</protein>
<evidence type="ECO:0000313" key="2">
    <source>
        <dbReference type="Proteomes" id="UP000249061"/>
    </source>
</evidence>
<sequence length="156" mass="18378">MNIARRPYAKPSVVTRAPCSVPDCDRYEELTRGRSNGGKCSGHRRREQLGLPLGPLRVWTRGRTRKRRLLLELVLRFVDAEGEIDQLHAWEELLRGFRRVFGTSTVNVRRNGHIARLRRYVFQVADAEGDEDFERAWESMLRGFRRVFRWNRKAGR</sequence>
<dbReference type="Proteomes" id="UP000249061">
    <property type="component" value="Unassembled WGS sequence"/>
</dbReference>
<organism evidence="1 2">
    <name type="scientific">Archangium gephyra</name>
    <dbReference type="NCBI Taxonomy" id="48"/>
    <lineage>
        <taxon>Bacteria</taxon>
        <taxon>Pseudomonadati</taxon>
        <taxon>Myxococcota</taxon>
        <taxon>Myxococcia</taxon>
        <taxon>Myxococcales</taxon>
        <taxon>Cystobacterineae</taxon>
        <taxon>Archangiaceae</taxon>
        <taxon>Archangium</taxon>
    </lineage>
</organism>